<accession>A0ABV5PAC1</accession>
<name>A0ABV5PAC1_STRCM</name>
<dbReference type="RefSeq" id="WP_345222237.1">
    <property type="nucleotide sequence ID" value="NZ_BAAAXE010000013.1"/>
</dbReference>
<organism evidence="2 3">
    <name type="scientific">Streptomyces cremeus</name>
    <dbReference type="NCBI Taxonomy" id="66881"/>
    <lineage>
        <taxon>Bacteria</taxon>
        <taxon>Bacillati</taxon>
        <taxon>Actinomycetota</taxon>
        <taxon>Actinomycetes</taxon>
        <taxon>Kitasatosporales</taxon>
        <taxon>Streptomycetaceae</taxon>
        <taxon>Streptomyces</taxon>
    </lineage>
</organism>
<evidence type="ECO:0000313" key="3">
    <source>
        <dbReference type="Proteomes" id="UP001589718"/>
    </source>
</evidence>
<dbReference type="NCBIfam" id="NF038353">
    <property type="entry name" value="FxLYD_dom"/>
    <property type="match status" value="1"/>
</dbReference>
<evidence type="ECO:0000256" key="1">
    <source>
        <dbReference type="SAM" id="MobiDB-lite"/>
    </source>
</evidence>
<evidence type="ECO:0000313" key="2">
    <source>
        <dbReference type="EMBL" id="MFB9520114.1"/>
    </source>
</evidence>
<protein>
    <submittedName>
        <fullName evidence="2">FxLYD domain-containing protein</fullName>
    </submittedName>
</protein>
<dbReference type="Proteomes" id="UP001589718">
    <property type="component" value="Unassembled WGS sequence"/>
</dbReference>
<feature type="region of interest" description="Disordered" evidence="1">
    <location>
        <begin position="15"/>
        <end position="38"/>
    </location>
</feature>
<proteinExistence type="predicted"/>
<sequence length="126" mass="13609">MLLIAALVLVGVGGEDEPVREPSPTGPAERPQEKGPRGDVRITACAVDSSTHWPHAELLVTNRSSKDSNYYVRVEFVDAGGKRLSEAFASTIGVAPGQQSEITAQSLDEVRSRIDCRIENVTRYAS</sequence>
<reference evidence="2 3" key="1">
    <citation type="submission" date="2024-09" db="EMBL/GenBank/DDBJ databases">
        <authorList>
            <person name="Sun Q."/>
            <person name="Mori K."/>
        </authorList>
    </citation>
    <scope>NUCLEOTIDE SEQUENCE [LARGE SCALE GENOMIC DNA]</scope>
    <source>
        <strain evidence="2 3">JCM 4362</strain>
    </source>
</reference>
<comment type="caution">
    <text evidence="2">The sequence shown here is derived from an EMBL/GenBank/DDBJ whole genome shotgun (WGS) entry which is preliminary data.</text>
</comment>
<keyword evidence="3" id="KW-1185">Reference proteome</keyword>
<dbReference type="InterPro" id="IPR047676">
    <property type="entry name" value="FxLYD_dom"/>
</dbReference>
<dbReference type="EMBL" id="JBHMCR010000004">
    <property type="protein sequence ID" value="MFB9520114.1"/>
    <property type="molecule type" value="Genomic_DNA"/>
</dbReference>
<gene>
    <name evidence="2" type="ORF">ACFFTU_09175</name>
</gene>